<feature type="compositionally biased region" description="Basic and acidic residues" evidence="1">
    <location>
        <begin position="416"/>
        <end position="431"/>
    </location>
</feature>
<dbReference type="GO" id="GO:0005634">
    <property type="term" value="C:nucleus"/>
    <property type="evidence" value="ECO:0007669"/>
    <property type="project" value="TreeGrafter"/>
</dbReference>
<evidence type="ECO:0000256" key="1">
    <source>
        <dbReference type="SAM" id="MobiDB-lite"/>
    </source>
</evidence>
<accession>A0A672QM31</accession>
<proteinExistence type="predicted"/>
<reference evidence="2" key="1">
    <citation type="submission" date="2025-08" db="UniProtKB">
        <authorList>
            <consortium name="Ensembl"/>
        </authorList>
    </citation>
    <scope>IDENTIFICATION</scope>
</reference>
<dbReference type="PANTHER" id="PTHR13060:SF0">
    <property type="entry name" value="PROTEIN ECDYSONELESS HOMOLOG"/>
    <property type="match status" value="1"/>
</dbReference>
<feature type="compositionally biased region" description="Acidic residues" evidence="1">
    <location>
        <begin position="496"/>
        <end position="524"/>
    </location>
</feature>
<evidence type="ECO:0000313" key="2">
    <source>
        <dbReference type="Ensembl" id="ENSSGRP00000077110.1"/>
    </source>
</evidence>
<feature type="region of interest" description="Disordered" evidence="1">
    <location>
        <begin position="416"/>
        <end position="438"/>
    </location>
</feature>
<reference evidence="2" key="2">
    <citation type="submission" date="2025-09" db="UniProtKB">
        <authorList>
            <consortium name="Ensembl"/>
        </authorList>
    </citation>
    <scope>IDENTIFICATION</scope>
</reference>
<dbReference type="InterPro" id="IPR010770">
    <property type="entry name" value="Ecd"/>
</dbReference>
<dbReference type="PANTHER" id="PTHR13060">
    <property type="entry name" value="SGT1 PROTEIN HSGT1 SUPPRESSOR OF GCR2"/>
    <property type="match status" value="1"/>
</dbReference>
<dbReference type="AlphaFoldDB" id="A0A672QM31"/>
<gene>
    <name evidence="2" type="primary">ecd</name>
</gene>
<evidence type="ECO:0000313" key="3">
    <source>
        <dbReference type="Proteomes" id="UP000472262"/>
    </source>
</evidence>
<protein>
    <submittedName>
        <fullName evidence="2">Protein ecdysoneless homolog</fullName>
    </submittedName>
</protein>
<organism evidence="2 3">
    <name type="scientific">Sinocyclocheilus grahami</name>
    <name type="common">Dianchi golden-line fish</name>
    <name type="synonym">Barbus grahami</name>
    <dbReference type="NCBI Taxonomy" id="75366"/>
    <lineage>
        <taxon>Eukaryota</taxon>
        <taxon>Metazoa</taxon>
        <taxon>Chordata</taxon>
        <taxon>Craniata</taxon>
        <taxon>Vertebrata</taxon>
        <taxon>Euteleostomi</taxon>
        <taxon>Actinopterygii</taxon>
        <taxon>Neopterygii</taxon>
        <taxon>Teleostei</taxon>
        <taxon>Ostariophysi</taxon>
        <taxon>Cypriniformes</taxon>
        <taxon>Cyprinidae</taxon>
        <taxon>Cyprininae</taxon>
        <taxon>Sinocyclocheilus</taxon>
    </lineage>
</organism>
<dbReference type="Proteomes" id="UP000472262">
    <property type="component" value="Unassembled WGS sequence"/>
</dbReference>
<name>A0A672QM31_SINGR</name>
<dbReference type="Ensembl" id="ENSSGRT00000082085.1">
    <property type="protein sequence ID" value="ENSSGRP00000077110.1"/>
    <property type="gene ID" value="ENSSGRG00000039041.1"/>
</dbReference>
<dbReference type="Pfam" id="PF07093">
    <property type="entry name" value="SGT1"/>
    <property type="match status" value="1"/>
</dbReference>
<sequence>MDFLKRPSIPEDAVQYQLFLVHPDPSDAEAHERFLQQILQNILAEIAPLLVQYIWQHQAFNLRYHPEEGDVPAHLGGVTQFGENVEDEWFIVYLLKHITRTFSDVAAVVYDNDGQFLLIEAAEHLPKWLDPDSSENRVFLFRGELHILPNRTHSGDVGWPRNSVPAVGQALEVLHSHTESCLAKLPIRSALARRLDGYPDKVQQNFHRVHCYVPAGIAVVLSRRPDLIAPAVSAFYLRDPVDLQACRTFRTFPPDTRVMTSVKFTRCLYAQLQQQSFVPDRRSGFTLPGRSHPQYSAHELGMKLAHGFEILYSKSGQSSSEKEASVSSNPLWRGFLDSLKKNGYFKGELEGSVRYKDLMTSAESFFRQSVTSTHRESSTKMVSVFSESIVLSSQSPPVGDAWLDISPQELERLLEERGGRGVSDGTRKMPQPDEELQEEEAGYSLIAVTKGMKNFINAMSSHEGAEIPRSCLAEPFSYDPDAVTSALDRLLGSKDDELDSDDFEDDDDDDDDEGNDVNDDEEVQNGESQEQAGAEALDSLRKYMDEMDQELQSTNIGKSFALNNRVSLHRCCLSCAHNLVNFLLIDLFFHFLLGQSEHVEEEIQPLDVDLNLVSNLLESLASQAGLAGPASNLLQSLGIHIPPDADQS</sequence>
<feature type="region of interest" description="Disordered" evidence="1">
    <location>
        <begin position="491"/>
        <end position="532"/>
    </location>
</feature>
<keyword evidence="3" id="KW-1185">Reference proteome</keyword>